<sequence length="79" mass="9168">MILKKASNLHENTIQPGDVIKICGYMIPDSLMKITHHWGSNPFLFEKYWDVESLIAESDDAFHCSIQPSCRITNRRVFE</sequence>
<evidence type="ECO:0000313" key="2">
    <source>
        <dbReference type="Proteomes" id="UP000221612"/>
    </source>
</evidence>
<evidence type="ECO:0000313" key="1">
    <source>
        <dbReference type="EMBL" id="ASJ80445.1"/>
    </source>
</evidence>
<reference evidence="1 2" key="1">
    <citation type="journal article" date="2015" name="Bacteriophage">
        <title>A small-scale experiment of using phage-based probiotic dietary supplement for prevention of E. coli traveler's diarrhea.</title>
        <authorList>
            <person name="Aleshkin A.V."/>
            <person name="Rubalskii E.O."/>
            <person name="Volozhantsev N.V."/>
            <person name="Verevkin V.V."/>
            <person name="Svetoch E.A."/>
            <person name="Kiseleva I.A."/>
            <person name="Bochkareva S.S."/>
            <person name="Borisova O.Y."/>
            <person name="Popova A.V."/>
            <person name="Bogun A.G."/>
            <person name="Afanas'ev S.S."/>
        </authorList>
    </citation>
    <scope>NUCLEOTIDE SEQUENCE [LARGE SCALE GENOMIC DNA]</scope>
</reference>
<name>A0A220NU40_9CAUD</name>
<dbReference type="EMBL" id="KY683736">
    <property type="protein sequence ID" value="ASJ80445.1"/>
    <property type="molecule type" value="Genomic_DNA"/>
</dbReference>
<keyword evidence="2" id="KW-1185">Reference proteome</keyword>
<proteinExistence type="predicted"/>
<dbReference type="OrthoDB" id="33584at10239"/>
<accession>A0A220NU40</accession>
<protein>
    <submittedName>
        <fullName evidence="1">Uncharacterized protein</fullName>
    </submittedName>
</protein>
<gene>
    <name evidence="1" type="ORF">V18_00092</name>
</gene>
<dbReference type="Proteomes" id="UP000221612">
    <property type="component" value="Segment"/>
</dbReference>
<organism evidence="1 2">
    <name type="scientific">Escherichia phage V18</name>
    <dbReference type="NCBI Taxonomy" id="1981500"/>
    <lineage>
        <taxon>Viruses</taxon>
        <taxon>Duplodnaviria</taxon>
        <taxon>Heunggongvirae</taxon>
        <taxon>Uroviricota</taxon>
        <taxon>Caudoviricetes</taxon>
        <taxon>Vequintavirinae</taxon>
        <taxon>Vequintavirus</taxon>
        <taxon>Vequintavirus V18</taxon>
    </lineage>
</organism>